<evidence type="ECO:0000313" key="7">
    <source>
        <dbReference type="EMBL" id="PQJ95202.1"/>
    </source>
</evidence>
<evidence type="ECO:0000256" key="2">
    <source>
        <dbReference type="ARBA" id="ARBA00022603"/>
    </source>
</evidence>
<comment type="caution">
    <text evidence="7">The sequence shown here is derived from an EMBL/GenBank/DDBJ whole genome shotgun (WGS) entry which is preliminary data.</text>
</comment>
<evidence type="ECO:0000259" key="5">
    <source>
        <dbReference type="Pfam" id="PF20465"/>
    </source>
</evidence>
<dbReference type="RefSeq" id="WP_105074249.1">
    <property type="nucleotide sequence ID" value="NZ_PPGH01000037.1"/>
</dbReference>
<evidence type="ECO:0000256" key="3">
    <source>
        <dbReference type="ARBA" id="ARBA00022679"/>
    </source>
</evidence>
<evidence type="ECO:0000256" key="4">
    <source>
        <dbReference type="ARBA" id="ARBA00047942"/>
    </source>
</evidence>
<dbReference type="CDD" id="cd02440">
    <property type="entry name" value="AdoMet_MTases"/>
    <property type="match status" value="1"/>
</dbReference>
<evidence type="ECO:0000313" key="8">
    <source>
        <dbReference type="Proteomes" id="UP000239936"/>
    </source>
</evidence>
<reference evidence="7 8" key="1">
    <citation type="submission" date="2018-01" db="EMBL/GenBank/DDBJ databases">
        <title>The complete genome sequence of Chromatium okenii LaCa, a purple sulfur bacterium with a turbulent life.</title>
        <authorList>
            <person name="Luedin S.M."/>
            <person name="Liechti N."/>
            <person name="Storelli N."/>
            <person name="Danza F."/>
            <person name="Wittwer M."/>
            <person name="Pothier J.F."/>
            <person name="Tonolla M.A."/>
        </authorList>
    </citation>
    <scope>NUCLEOTIDE SEQUENCE [LARGE SCALE GENOMIC DNA]</scope>
    <source>
        <strain evidence="7 8">LaCa</strain>
    </source>
</reference>
<comment type="catalytic activity">
    <reaction evidence="4">
        <text>a 2'-deoxyadenosine in DNA + S-adenosyl-L-methionine = an N(6)-methyl-2'-deoxyadenosine in DNA + S-adenosyl-L-homocysteine + H(+)</text>
        <dbReference type="Rhea" id="RHEA:15197"/>
        <dbReference type="Rhea" id="RHEA-COMP:12418"/>
        <dbReference type="Rhea" id="RHEA-COMP:12419"/>
        <dbReference type="ChEBI" id="CHEBI:15378"/>
        <dbReference type="ChEBI" id="CHEBI:57856"/>
        <dbReference type="ChEBI" id="CHEBI:59789"/>
        <dbReference type="ChEBI" id="CHEBI:90615"/>
        <dbReference type="ChEBI" id="CHEBI:90616"/>
        <dbReference type="EC" id="2.1.1.72"/>
    </reaction>
</comment>
<evidence type="ECO:0000256" key="1">
    <source>
        <dbReference type="ARBA" id="ARBA00011900"/>
    </source>
</evidence>
<name>A0A2S7XP45_9GAMM</name>
<feature type="domain" description="MmeI-like helicase spacer" evidence="5">
    <location>
        <begin position="183"/>
        <end position="252"/>
    </location>
</feature>
<dbReference type="Proteomes" id="UP000239936">
    <property type="component" value="Unassembled WGS sequence"/>
</dbReference>
<dbReference type="SUPFAM" id="SSF53335">
    <property type="entry name" value="S-adenosyl-L-methionine-dependent methyltransferases"/>
    <property type="match status" value="1"/>
</dbReference>
<dbReference type="OrthoDB" id="5749002at2"/>
<gene>
    <name evidence="7" type="ORF">CXB77_13070</name>
</gene>
<accession>A0A2S7XP45</accession>
<dbReference type="InterPro" id="IPR046816">
    <property type="entry name" value="MmeI_Mtase"/>
</dbReference>
<dbReference type="AlphaFoldDB" id="A0A2S7XP45"/>
<dbReference type="PANTHER" id="PTHR33841:SF1">
    <property type="entry name" value="DNA METHYLTRANSFERASE A"/>
    <property type="match status" value="1"/>
</dbReference>
<keyword evidence="2 7" id="KW-0489">Methyltransferase</keyword>
<proteinExistence type="predicted"/>
<dbReference type="PROSITE" id="PS00092">
    <property type="entry name" value="N6_MTASE"/>
    <property type="match status" value="1"/>
</dbReference>
<dbReference type="GO" id="GO:0003676">
    <property type="term" value="F:nucleic acid binding"/>
    <property type="evidence" value="ECO:0007669"/>
    <property type="project" value="InterPro"/>
</dbReference>
<dbReference type="EMBL" id="PPGH01000037">
    <property type="protein sequence ID" value="PQJ95202.1"/>
    <property type="molecule type" value="Genomic_DNA"/>
</dbReference>
<keyword evidence="3 7" id="KW-0808">Transferase</keyword>
<dbReference type="PANTHER" id="PTHR33841">
    <property type="entry name" value="DNA METHYLTRANSFERASE YEEA-RELATED"/>
    <property type="match status" value="1"/>
</dbReference>
<dbReference type="InterPro" id="IPR050953">
    <property type="entry name" value="N4_N6_ade-DNA_methylase"/>
</dbReference>
<dbReference type="InterPro" id="IPR046819">
    <property type="entry name" value="MmeI_hel"/>
</dbReference>
<keyword evidence="8" id="KW-1185">Reference proteome</keyword>
<feature type="domain" description="MmeI-like DNA-methyltransferase" evidence="6">
    <location>
        <begin position="382"/>
        <end position="620"/>
    </location>
</feature>
<dbReference type="EC" id="2.1.1.72" evidence="1"/>
<dbReference type="Pfam" id="PF20465">
    <property type="entry name" value="MmeI_hel"/>
    <property type="match status" value="1"/>
</dbReference>
<dbReference type="PRINTS" id="PR00507">
    <property type="entry name" value="N12N6MTFRASE"/>
</dbReference>
<sequence length="989" mass="110467">MTPEQFIAKWQISTLKESSGSQEHFIDLCRLLNEPTPAEIDPVGACYCFERGAKKTTGSDGWADVWKRNCFGWEYKGKRKNLNEAFVQLHRYAPALENPPLLIVSDMERIIIHTAFNGTVSKEHVLQLDDLRIPARLQLLKWAFSEPERLRPTLTTAALTEDAARQFGQLAQTLCERGHDTQQVAHFCQQMLFCFFAEDIGLLPNKLFSELLKNGQKRLEHLPQTLTNLFNTMATGGFFGNDPVDWFNSGLFDAAAPLPLTGTDVQKLRKLAELNWSAIEPSIFGTLFERGLDPNQREQLGAHYTDPASIMRLVNPVVLDPLREEWAAAKLTIHQLLEKSTQQQQEADELSKSQVTTKAKKAAEKALKAALSFNTKTQNQIENIFRDFFNRLQNFRVLDPACGSGNFLLLALRGLKNLEHEVILESERLGLPRSFIAVGPENVLGIELNSYAAELARVTVWIGEIQWMLNHGFSLAKNPILKTIHIIDQRDAVVNADGSEPNWPAADVIVGNPPFLGGSKKRSILGDDYFTALETIYSGRIPAGADLVTYWFEKARMQIEMGKSNAAGLVSTNSIRGGANRQVLERICETTTIFNAWSDEPWINSGAAVRVSLICFGNTKLKPVLNNAEVAAIYADLTAGNNEVTSDLTTAKSLVENAGASFQGSQKIGAFDISGDLAREWLTLPNPHGKPNSNVLKPSWNGLDVTRRPRDGWIIDFGVKMPEMEAAFYEVPFDYVVTHVKPERIKNNRAVRAKYWWRHGDPQPAMRSALKDLPRYIATSEVAKHRIFSWLNAAILPDKRLIIIARADDVIFGILNSHFHEIWALRTGASLGLTPCYRPSITFETFPFPMGLTPADTNGAIETLDSGAIIPTVAAEYRDHAIAIAEAAFQLNQLRENWLNPPEWIERQPEIVAGYPERIIAKPAFAAQLKQRTLTNLYNKRPAWLVNAHVKLDQAVAAAYGWENNAAELNEAEILQRLLALNLARGKAD</sequence>
<dbReference type="InterPro" id="IPR029063">
    <property type="entry name" value="SAM-dependent_MTases_sf"/>
</dbReference>
<evidence type="ECO:0000259" key="6">
    <source>
        <dbReference type="Pfam" id="PF20473"/>
    </source>
</evidence>
<dbReference type="GO" id="GO:0032259">
    <property type="term" value="P:methylation"/>
    <property type="evidence" value="ECO:0007669"/>
    <property type="project" value="UniProtKB-KW"/>
</dbReference>
<dbReference type="GO" id="GO:0009007">
    <property type="term" value="F:site-specific DNA-methyltransferase (adenine-specific) activity"/>
    <property type="evidence" value="ECO:0007669"/>
    <property type="project" value="UniProtKB-EC"/>
</dbReference>
<dbReference type="Pfam" id="PF20473">
    <property type="entry name" value="MmeI_Mtase"/>
    <property type="match status" value="1"/>
</dbReference>
<dbReference type="InterPro" id="IPR002052">
    <property type="entry name" value="DNA_methylase_N6_adenine_CS"/>
</dbReference>
<organism evidence="7 8">
    <name type="scientific">Chromatium okenii</name>
    <dbReference type="NCBI Taxonomy" id="61644"/>
    <lineage>
        <taxon>Bacteria</taxon>
        <taxon>Pseudomonadati</taxon>
        <taxon>Pseudomonadota</taxon>
        <taxon>Gammaproteobacteria</taxon>
        <taxon>Chromatiales</taxon>
        <taxon>Chromatiaceae</taxon>
        <taxon>Chromatium</taxon>
    </lineage>
</organism>
<dbReference type="Gene3D" id="3.40.50.150">
    <property type="entry name" value="Vaccinia Virus protein VP39"/>
    <property type="match status" value="1"/>
</dbReference>
<protein>
    <recommendedName>
        <fullName evidence="1">site-specific DNA-methyltransferase (adenine-specific)</fullName>
        <ecNumber evidence="1">2.1.1.72</ecNumber>
    </recommendedName>
</protein>